<gene>
    <name evidence="2" type="ORF">QBC42DRAFT_146055</name>
</gene>
<keyword evidence="1" id="KW-0732">Signal</keyword>
<reference evidence="2" key="2">
    <citation type="submission" date="2023-06" db="EMBL/GenBank/DDBJ databases">
        <authorList>
            <consortium name="Lawrence Berkeley National Laboratory"/>
            <person name="Mondo S.J."/>
            <person name="Hensen N."/>
            <person name="Bonometti L."/>
            <person name="Westerberg I."/>
            <person name="Brannstrom I.O."/>
            <person name="Guillou S."/>
            <person name="Cros-Aarteil S."/>
            <person name="Calhoun S."/>
            <person name="Haridas S."/>
            <person name="Kuo A."/>
            <person name="Pangilinan J."/>
            <person name="Riley R."/>
            <person name="Labutti K."/>
            <person name="Andreopoulos B."/>
            <person name="Lipzen A."/>
            <person name="Chen C."/>
            <person name="Yanf M."/>
            <person name="Daum C."/>
            <person name="Ng V."/>
            <person name="Clum A."/>
            <person name="Steindorff A."/>
            <person name="Ohm R."/>
            <person name="Martin F."/>
            <person name="Silar P."/>
            <person name="Natvig D."/>
            <person name="Lalanne C."/>
            <person name="Gautier V."/>
            <person name="Ament-Velasquez S.L."/>
            <person name="Kruys A."/>
            <person name="Hutchinson M.I."/>
            <person name="Powell A.J."/>
            <person name="Barry K."/>
            <person name="Miller A.N."/>
            <person name="Grigoriev I.V."/>
            <person name="Debuchy R."/>
            <person name="Gladieux P."/>
            <person name="Thoren M.H."/>
            <person name="Johannesson H."/>
        </authorList>
    </citation>
    <scope>NUCLEOTIDE SEQUENCE</scope>
    <source>
        <strain evidence="2">PSN324</strain>
    </source>
</reference>
<evidence type="ECO:0000256" key="1">
    <source>
        <dbReference type="SAM" id="SignalP"/>
    </source>
</evidence>
<accession>A0AAV9HFQ7</accession>
<feature type="chain" id="PRO_5043978881" evidence="1">
    <location>
        <begin position="19"/>
        <end position="407"/>
    </location>
</feature>
<organism evidence="2 3">
    <name type="scientific">Cladorrhinum samala</name>
    <dbReference type="NCBI Taxonomy" id="585594"/>
    <lineage>
        <taxon>Eukaryota</taxon>
        <taxon>Fungi</taxon>
        <taxon>Dikarya</taxon>
        <taxon>Ascomycota</taxon>
        <taxon>Pezizomycotina</taxon>
        <taxon>Sordariomycetes</taxon>
        <taxon>Sordariomycetidae</taxon>
        <taxon>Sordariales</taxon>
        <taxon>Podosporaceae</taxon>
        <taxon>Cladorrhinum</taxon>
    </lineage>
</organism>
<name>A0AAV9HFQ7_9PEZI</name>
<sequence length="407" mass="42717">MAGSLIALSLVGLGAVQALPAAPVTIQERQVWIGDGSGVLIPGIDQPLPPCLTDGSASQQAPCLLPIIPGGIIPGNGGGGIFPGYGEGVEKRQIWIGDGTGVFIPGQGDFPSCLKDVPLNEQKPCLLGPITTWPKSKRGLQVRQTLIGGGSGTFFPGLTPLPVCATGVPLKDQPPCFLPPIDGNGGLIVTPPKEKRQLLLPPDAAANPKKVIVQLEKELIALQNKKNKTPADIQKIKDLKAALKYLAGIVDIQAPPGTGSSFTPGKRGFTLPPDANTNPKRVIVELEKELIILQNKQHKTKEDLDDIEAIKGALKYLAGIVDIQAPPGTGSSFTPGKRDLFVLPPDAAQNPKKAIEALELTLIGLQNKQYKTKEDIANIKAIKAALKYLAGIIDIQAPPGTGSTFTP</sequence>
<feature type="non-terminal residue" evidence="2">
    <location>
        <position position="407"/>
    </location>
</feature>
<protein>
    <submittedName>
        <fullName evidence="2">Uncharacterized protein</fullName>
    </submittedName>
</protein>
<evidence type="ECO:0000313" key="3">
    <source>
        <dbReference type="Proteomes" id="UP001321749"/>
    </source>
</evidence>
<comment type="caution">
    <text evidence="2">The sequence shown here is derived from an EMBL/GenBank/DDBJ whole genome shotgun (WGS) entry which is preliminary data.</text>
</comment>
<dbReference type="Proteomes" id="UP001321749">
    <property type="component" value="Unassembled WGS sequence"/>
</dbReference>
<feature type="signal peptide" evidence="1">
    <location>
        <begin position="1"/>
        <end position="18"/>
    </location>
</feature>
<evidence type="ECO:0000313" key="2">
    <source>
        <dbReference type="EMBL" id="KAK4458272.1"/>
    </source>
</evidence>
<keyword evidence="3" id="KW-1185">Reference proteome</keyword>
<dbReference type="AlphaFoldDB" id="A0AAV9HFQ7"/>
<proteinExistence type="predicted"/>
<dbReference type="EMBL" id="MU865076">
    <property type="protein sequence ID" value="KAK4458272.1"/>
    <property type="molecule type" value="Genomic_DNA"/>
</dbReference>
<reference evidence="2" key="1">
    <citation type="journal article" date="2023" name="Mol. Phylogenet. Evol.">
        <title>Genome-scale phylogeny and comparative genomics of the fungal order Sordariales.</title>
        <authorList>
            <person name="Hensen N."/>
            <person name="Bonometti L."/>
            <person name="Westerberg I."/>
            <person name="Brannstrom I.O."/>
            <person name="Guillou S."/>
            <person name="Cros-Aarteil S."/>
            <person name="Calhoun S."/>
            <person name="Haridas S."/>
            <person name="Kuo A."/>
            <person name="Mondo S."/>
            <person name="Pangilinan J."/>
            <person name="Riley R."/>
            <person name="LaButti K."/>
            <person name="Andreopoulos B."/>
            <person name="Lipzen A."/>
            <person name="Chen C."/>
            <person name="Yan M."/>
            <person name="Daum C."/>
            <person name="Ng V."/>
            <person name="Clum A."/>
            <person name="Steindorff A."/>
            <person name="Ohm R.A."/>
            <person name="Martin F."/>
            <person name="Silar P."/>
            <person name="Natvig D.O."/>
            <person name="Lalanne C."/>
            <person name="Gautier V."/>
            <person name="Ament-Velasquez S.L."/>
            <person name="Kruys A."/>
            <person name="Hutchinson M.I."/>
            <person name="Powell A.J."/>
            <person name="Barry K."/>
            <person name="Miller A.N."/>
            <person name="Grigoriev I.V."/>
            <person name="Debuchy R."/>
            <person name="Gladieux P."/>
            <person name="Hiltunen Thoren M."/>
            <person name="Johannesson H."/>
        </authorList>
    </citation>
    <scope>NUCLEOTIDE SEQUENCE</scope>
    <source>
        <strain evidence="2">PSN324</strain>
    </source>
</reference>